<reference evidence="1" key="1">
    <citation type="submission" date="2020-11" db="EMBL/GenBank/DDBJ databases">
        <title>Nocardia NEAU-351.nov., a novel actinomycete isolated from the cow dung.</title>
        <authorList>
            <person name="Zhang X."/>
        </authorList>
    </citation>
    <scope>NUCLEOTIDE SEQUENCE</scope>
    <source>
        <strain evidence="1">NEAU-351</strain>
    </source>
</reference>
<evidence type="ECO:0008006" key="3">
    <source>
        <dbReference type="Google" id="ProtNLM"/>
    </source>
</evidence>
<dbReference type="RefSeq" id="WP_196153801.1">
    <property type="nucleotide sequence ID" value="NZ_JADMLG010000025.1"/>
</dbReference>
<comment type="caution">
    <text evidence="1">The sequence shown here is derived from an EMBL/GenBank/DDBJ whole genome shotgun (WGS) entry which is preliminary data.</text>
</comment>
<evidence type="ECO:0000313" key="2">
    <source>
        <dbReference type="Proteomes" id="UP000655751"/>
    </source>
</evidence>
<evidence type="ECO:0000313" key="1">
    <source>
        <dbReference type="EMBL" id="MBH0781516.1"/>
    </source>
</evidence>
<gene>
    <name evidence="1" type="ORF">IT779_35125</name>
</gene>
<protein>
    <recommendedName>
        <fullName evidence="3">Prevent-host-death protein</fullName>
    </recommendedName>
</protein>
<name>A0A931IJK8_9NOCA</name>
<accession>A0A931IJK8</accession>
<organism evidence="1 2">
    <name type="scientific">Nocardia bovistercoris</name>
    <dbReference type="NCBI Taxonomy" id="2785916"/>
    <lineage>
        <taxon>Bacteria</taxon>
        <taxon>Bacillati</taxon>
        <taxon>Actinomycetota</taxon>
        <taxon>Actinomycetes</taxon>
        <taxon>Mycobacteriales</taxon>
        <taxon>Nocardiaceae</taxon>
        <taxon>Nocardia</taxon>
    </lineage>
</organism>
<sequence>MTARAFPFSDLIRKQTAVFPALADADVVLERRDAENLVLSRAERFEAKDAAVRLLARTVAIIAKSNRGLAEDVFAQELPWLTWLPEEGRVEAVAELLDQLIAGAATGLFTPFARDLIAWQHTAEIHARPELAHRLAGPFEEHDFTEVSRPLDGDDETA</sequence>
<dbReference type="AlphaFoldDB" id="A0A931IJK8"/>
<keyword evidence="2" id="KW-1185">Reference proteome</keyword>
<dbReference type="Proteomes" id="UP000655751">
    <property type="component" value="Unassembled WGS sequence"/>
</dbReference>
<proteinExistence type="predicted"/>
<dbReference type="EMBL" id="JADMLG010000025">
    <property type="protein sequence ID" value="MBH0781516.1"/>
    <property type="molecule type" value="Genomic_DNA"/>
</dbReference>